<evidence type="ECO:0000256" key="2">
    <source>
        <dbReference type="ARBA" id="ARBA00002953"/>
    </source>
</evidence>
<comment type="catalytic activity">
    <reaction evidence="1 10">
        <text>Transfers a segment of a (1-&gt;4)-alpha-D-glucan chain to a primary hydroxy group in a similar glucan chain.</text>
        <dbReference type="EC" id="2.4.1.18"/>
    </reaction>
</comment>
<dbReference type="CDD" id="cd11322">
    <property type="entry name" value="AmyAc_Glg_BE"/>
    <property type="match status" value="1"/>
</dbReference>
<dbReference type="InterPro" id="IPR006407">
    <property type="entry name" value="GlgB"/>
</dbReference>
<keyword evidence="8 10" id="KW-0320">Glycogen biosynthesis</keyword>
<dbReference type="InterPro" id="IPR013780">
    <property type="entry name" value="Glyco_hydro_b"/>
</dbReference>
<dbReference type="Pfam" id="PF02922">
    <property type="entry name" value="CBM_48"/>
    <property type="match status" value="1"/>
</dbReference>
<dbReference type="Pfam" id="PF22019">
    <property type="entry name" value="GlgB_N"/>
    <property type="match status" value="1"/>
</dbReference>
<keyword evidence="6 10" id="KW-0328">Glycosyltransferase</keyword>
<dbReference type="InterPro" id="IPR054169">
    <property type="entry name" value="GlgB_N"/>
</dbReference>
<evidence type="ECO:0000256" key="1">
    <source>
        <dbReference type="ARBA" id="ARBA00000826"/>
    </source>
</evidence>
<reference evidence="12 13" key="1">
    <citation type="submission" date="2023-11" db="EMBL/GenBank/DDBJ databases">
        <title>MicrobeMod: A computational toolkit for identifying prokaryotic methylation and restriction-modification with nanopore sequencing.</title>
        <authorList>
            <person name="Crits-Christoph A."/>
            <person name="Kang S.C."/>
            <person name="Lee H."/>
            <person name="Ostrov N."/>
        </authorList>
    </citation>
    <scope>NUCLEOTIDE SEQUENCE [LARGE SCALE GENOMIC DNA]</scope>
    <source>
        <strain evidence="12 13">ATCC 49870</strain>
    </source>
</reference>
<dbReference type="Gene3D" id="2.60.40.10">
    <property type="entry name" value="Immunoglobulins"/>
    <property type="match status" value="2"/>
</dbReference>
<dbReference type="Gene3D" id="2.60.40.1180">
    <property type="entry name" value="Golgi alpha-mannosidase II"/>
    <property type="match status" value="1"/>
</dbReference>
<comment type="function">
    <text evidence="2 10">Catalyzes the formation of the alpha-1,6-glucosidic linkages in glycogen by scission of a 1,4-alpha-linked oligosaccharide from growing alpha-1,4-glucan chains and the subsequent attachment of the oligosaccharide to the alpha-1,6 position.</text>
</comment>
<dbReference type="HAMAP" id="MF_00685">
    <property type="entry name" value="GlgB"/>
    <property type="match status" value="1"/>
</dbReference>
<protein>
    <recommendedName>
        <fullName evidence="10">1,4-alpha-glucan branching enzyme GlgB</fullName>
        <ecNumber evidence="10">2.4.1.18</ecNumber>
    </recommendedName>
    <alternativeName>
        <fullName evidence="10">1,4-alpha-D-glucan:1,4-alpha-D-glucan 6-glucosyl-transferase</fullName>
    </alternativeName>
    <alternativeName>
        <fullName evidence="10">Alpha-(1-&gt;4)-glucan branching enzyme</fullName>
    </alternativeName>
    <alternativeName>
        <fullName evidence="10">Glycogen branching enzyme</fullName>
        <shortName evidence="10">BE</shortName>
    </alternativeName>
</protein>
<comment type="subunit">
    <text evidence="10">Monomer.</text>
</comment>
<dbReference type="SUPFAM" id="SSF51011">
    <property type="entry name" value="Glycosyl hydrolase domain"/>
    <property type="match status" value="1"/>
</dbReference>
<evidence type="ECO:0000256" key="6">
    <source>
        <dbReference type="ARBA" id="ARBA00022676"/>
    </source>
</evidence>
<evidence type="ECO:0000256" key="9">
    <source>
        <dbReference type="ARBA" id="ARBA00023277"/>
    </source>
</evidence>
<evidence type="ECO:0000256" key="8">
    <source>
        <dbReference type="ARBA" id="ARBA00023056"/>
    </source>
</evidence>
<keyword evidence="9 10" id="KW-0119">Carbohydrate metabolism</keyword>
<accession>A0ABZ0YWC6</accession>
<dbReference type="InterPro" id="IPR037439">
    <property type="entry name" value="Branching_enzy"/>
</dbReference>
<evidence type="ECO:0000256" key="5">
    <source>
        <dbReference type="ARBA" id="ARBA00022600"/>
    </source>
</evidence>
<dbReference type="PANTHER" id="PTHR43651">
    <property type="entry name" value="1,4-ALPHA-GLUCAN-BRANCHING ENZYME"/>
    <property type="match status" value="1"/>
</dbReference>
<dbReference type="InterPro" id="IPR006047">
    <property type="entry name" value="GH13_cat_dom"/>
</dbReference>
<dbReference type="CDD" id="cd02855">
    <property type="entry name" value="E_set_GBE_prok_N"/>
    <property type="match status" value="1"/>
</dbReference>
<gene>
    <name evidence="10 12" type="primary">glgB</name>
    <name evidence="12" type="ORF">SR882_06970</name>
</gene>
<dbReference type="NCBIfam" id="NF008967">
    <property type="entry name" value="PRK12313.1"/>
    <property type="match status" value="1"/>
</dbReference>
<dbReference type="InterPro" id="IPR004193">
    <property type="entry name" value="Glyco_hydro_13_N"/>
</dbReference>
<dbReference type="PIRSF" id="PIRSF000463">
    <property type="entry name" value="GlgB"/>
    <property type="match status" value="1"/>
</dbReference>
<dbReference type="InterPro" id="IPR044143">
    <property type="entry name" value="GlgB_N_E_set_prok"/>
</dbReference>
<dbReference type="GO" id="GO:0003844">
    <property type="term" value="F:1,4-alpha-glucan branching enzyme activity"/>
    <property type="evidence" value="ECO:0007669"/>
    <property type="project" value="UniProtKB-EC"/>
</dbReference>
<dbReference type="SUPFAM" id="SSF51445">
    <property type="entry name" value="(Trans)glycosidases"/>
    <property type="match status" value="1"/>
</dbReference>
<keyword evidence="7 10" id="KW-0808">Transferase</keyword>
<dbReference type="Gene3D" id="3.20.20.80">
    <property type="entry name" value="Glycosidases"/>
    <property type="match status" value="1"/>
</dbReference>
<organism evidence="12 13">
    <name type="scientific">Guyparkeria halophila</name>
    <dbReference type="NCBI Taxonomy" id="47960"/>
    <lineage>
        <taxon>Bacteria</taxon>
        <taxon>Pseudomonadati</taxon>
        <taxon>Pseudomonadota</taxon>
        <taxon>Gammaproteobacteria</taxon>
        <taxon>Chromatiales</taxon>
        <taxon>Thioalkalibacteraceae</taxon>
        <taxon>Guyparkeria</taxon>
    </lineage>
</organism>
<dbReference type="EMBL" id="CP140153">
    <property type="protein sequence ID" value="WQH15506.1"/>
    <property type="molecule type" value="Genomic_DNA"/>
</dbReference>
<evidence type="ECO:0000256" key="10">
    <source>
        <dbReference type="HAMAP-Rule" id="MF_00685"/>
    </source>
</evidence>
<dbReference type="RefSeq" id="WP_322520534.1">
    <property type="nucleotide sequence ID" value="NZ_CP140153.1"/>
</dbReference>
<dbReference type="InterPro" id="IPR013783">
    <property type="entry name" value="Ig-like_fold"/>
</dbReference>
<comment type="similarity">
    <text evidence="4 10">Belongs to the glycosyl hydrolase 13 family. GlgB subfamily.</text>
</comment>
<feature type="active site" description="Nucleophile" evidence="10">
    <location>
        <position position="404"/>
    </location>
</feature>
<dbReference type="Proteomes" id="UP001327459">
    <property type="component" value="Chromosome"/>
</dbReference>
<sequence length="724" mass="82686">MENDLQAIVDARHHDPHRVLGVHATDNETLRLRTYQPHAASVETVDQDGEPMALTAHPECPGLFEATLPRAWAPKHPAYTVIMPDGHRYEIVDPYSFLPTVGELDLHLFAEGRHLQLWQMLGAQVLSVDEVVGTRFAVWAPNAERVSLVGSFNDWDGRRHPMRVLGDSGVWELFVPGVTVGDLYKFEITSHLTGETQLRTDPVGRAFEMRPDTAAIVPAFQPYEWHDDDWMARREQWQWDQAPMATYEVHLGSWRLPDGQFPSYDQLADQLIPYVQERGFTHIELLPVTEHPFDASWGYQTTGYFAPTSRFGSPVAFCRFVDRAHAAGIGVILDWVPAHFPRDEFALARFDGSALYEHDDPRRGEHRDWGTLIFNYGRREVQNFLIASAQYWVEQLHLDGLRVDAVASMLYLDYSRQADDWLPNRHGGRENLEAIDFLQRLNHTILSRNPGTLMMAEESTAWPMVSRPPEHGGLGFSMKWNMGWMNDSLAYFSEDPLHRPYHHNLLTFGLLYAFSENFVLPLSHDEVVHGKRSLPNKMPGDEWQRFANLRLLLAWQYTFPGKKLLFMGTEFGQGNEWSHARELDWWMLDYPLHQGIQALVDQLNFRYRHEPALHERDFDAGGFAWIDCNDRNQSVISFCRHGHFETVVVVFNFTPVDRPGYRIGVPEPGRYQVLLNTDSEGFGGAGHNPSPGTAETTPWHDQPCSLTLDLPGLSAIVLKHGGEG</sequence>
<dbReference type="InterPro" id="IPR017853">
    <property type="entry name" value="GH"/>
</dbReference>
<dbReference type="Pfam" id="PF02806">
    <property type="entry name" value="Alpha-amylase_C"/>
    <property type="match status" value="1"/>
</dbReference>
<evidence type="ECO:0000256" key="4">
    <source>
        <dbReference type="ARBA" id="ARBA00009000"/>
    </source>
</evidence>
<comment type="pathway">
    <text evidence="3 10">Glycan biosynthesis; glycogen biosynthesis.</text>
</comment>
<dbReference type="SMART" id="SM00642">
    <property type="entry name" value="Aamy"/>
    <property type="match status" value="1"/>
</dbReference>
<dbReference type="NCBIfam" id="TIGR01515">
    <property type="entry name" value="branching_enzym"/>
    <property type="match status" value="1"/>
</dbReference>
<keyword evidence="5 10" id="KW-0321">Glycogen metabolism</keyword>
<dbReference type="SUPFAM" id="SSF81296">
    <property type="entry name" value="E set domains"/>
    <property type="match status" value="2"/>
</dbReference>
<evidence type="ECO:0000256" key="3">
    <source>
        <dbReference type="ARBA" id="ARBA00004964"/>
    </source>
</evidence>
<dbReference type="EC" id="2.4.1.18" evidence="10"/>
<feature type="domain" description="Glycosyl hydrolase family 13 catalytic" evidence="11">
    <location>
        <begin position="248"/>
        <end position="606"/>
    </location>
</feature>
<evidence type="ECO:0000256" key="7">
    <source>
        <dbReference type="ARBA" id="ARBA00022679"/>
    </source>
</evidence>
<dbReference type="NCBIfam" id="NF003811">
    <property type="entry name" value="PRK05402.1"/>
    <property type="match status" value="1"/>
</dbReference>
<keyword evidence="13" id="KW-1185">Reference proteome</keyword>
<dbReference type="Pfam" id="PF00128">
    <property type="entry name" value="Alpha-amylase"/>
    <property type="match status" value="1"/>
</dbReference>
<evidence type="ECO:0000313" key="13">
    <source>
        <dbReference type="Proteomes" id="UP001327459"/>
    </source>
</evidence>
<evidence type="ECO:0000259" key="11">
    <source>
        <dbReference type="SMART" id="SM00642"/>
    </source>
</evidence>
<feature type="active site" description="Proton donor" evidence="10">
    <location>
        <position position="457"/>
    </location>
</feature>
<evidence type="ECO:0000313" key="12">
    <source>
        <dbReference type="EMBL" id="WQH15506.1"/>
    </source>
</evidence>
<name>A0ABZ0YWC6_9GAMM</name>
<dbReference type="PANTHER" id="PTHR43651:SF3">
    <property type="entry name" value="1,4-ALPHA-GLUCAN-BRANCHING ENZYME"/>
    <property type="match status" value="1"/>
</dbReference>
<dbReference type="InterPro" id="IPR014756">
    <property type="entry name" value="Ig_E-set"/>
</dbReference>
<proteinExistence type="inferred from homology"/>
<dbReference type="InterPro" id="IPR006048">
    <property type="entry name" value="A-amylase/branching_C"/>
</dbReference>